<dbReference type="EMBL" id="JAAOAQ010000089">
    <property type="protein sequence ID" value="KAF5568193.1"/>
    <property type="molecule type" value="Genomic_DNA"/>
</dbReference>
<dbReference type="AlphaFoldDB" id="A0A8H5NKM2"/>
<organism evidence="1 2">
    <name type="scientific">Fusarium phyllophilum</name>
    <dbReference type="NCBI Taxonomy" id="47803"/>
    <lineage>
        <taxon>Eukaryota</taxon>
        <taxon>Fungi</taxon>
        <taxon>Dikarya</taxon>
        <taxon>Ascomycota</taxon>
        <taxon>Pezizomycotina</taxon>
        <taxon>Sordariomycetes</taxon>
        <taxon>Hypocreomycetidae</taxon>
        <taxon>Hypocreales</taxon>
        <taxon>Nectriaceae</taxon>
        <taxon>Fusarium</taxon>
        <taxon>Fusarium fujikuroi species complex</taxon>
    </lineage>
</organism>
<gene>
    <name evidence="1" type="ORF">FPHYL_2926</name>
</gene>
<protein>
    <submittedName>
        <fullName evidence="1">Uncharacterized protein</fullName>
    </submittedName>
</protein>
<comment type="caution">
    <text evidence="1">The sequence shown here is derived from an EMBL/GenBank/DDBJ whole genome shotgun (WGS) entry which is preliminary data.</text>
</comment>
<evidence type="ECO:0000313" key="2">
    <source>
        <dbReference type="Proteomes" id="UP000582016"/>
    </source>
</evidence>
<proteinExistence type="predicted"/>
<accession>A0A8H5NKM2</accession>
<reference evidence="1 2" key="1">
    <citation type="submission" date="2020-05" db="EMBL/GenBank/DDBJ databases">
        <title>Identification and distribution of gene clusters putatively required for synthesis of sphingolipid metabolism inhibitors in phylogenetically diverse species of the filamentous fungus Fusarium.</title>
        <authorList>
            <person name="Kim H.-S."/>
            <person name="Busman M."/>
            <person name="Brown D.W."/>
            <person name="Divon H."/>
            <person name="Uhlig S."/>
            <person name="Proctor R.H."/>
        </authorList>
    </citation>
    <scope>NUCLEOTIDE SEQUENCE [LARGE SCALE GENOMIC DNA]</scope>
    <source>
        <strain evidence="1 2">NRRL 13617</strain>
    </source>
</reference>
<name>A0A8H5NKM2_9HYPO</name>
<dbReference type="Proteomes" id="UP000582016">
    <property type="component" value="Unassembled WGS sequence"/>
</dbReference>
<sequence length="432" mass="48819">MDQPILAPAPTHHDVSPVWNVLRRCLSKKLNADDAVFLERFSRILIGRDNCPDEISRALEKEIELEWEDVYDFVNPFGDARGRAFNSVWTFDLDKDVLFLSKHDRLCSAPLSLARERILTLDDFEILKSPTEAITEEALVSAPYWDPQPKFDPRKKAFLGRILRDFGDTWRHILQREVKNVTFMKLAYAVIWILNLDFTVVERMGFDHVGGRGGPYVGVADLPQWDAPNETTVRVGTCWFVLARDIPKGMKMIREHMETPAAMTDSATSTATYAILTLRQIVCCKVDHGELVYTRPEPLFSDAPPSDSAINLILWASDLHQAEPKTCRLNYLPIEIQDRILRQATASSVAAAKLGVELALGPPFSWTEQGRKIKLEEVRRHRTETAPVESQIFFDGVMSGLSYKCEAAPNRFKVDMSSLPALRRPKAGAPSP</sequence>
<dbReference type="OrthoDB" id="4934446at2759"/>
<evidence type="ECO:0000313" key="1">
    <source>
        <dbReference type="EMBL" id="KAF5568193.1"/>
    </source>
</evidence>
<keyword evidence="2" id="KW-1185">Reference proteome</keyword>